<keyword evidence="4" id="KW-0808">Transferase</keyword>
<protein>
    <recommendedName>
        <fullName evidence="2">non-specific serine/threonine protein kinase</fullName>
        <ecNumber evidence="2">2.7.11.1</ecNumber>
    </recommendedName>
    <alternativeName>
        <fullName evidence="12">Autophagy-related protein 1</fullName>
    </alternativeName>
</protein>
<sequence>MSLEQDLDDFKLETTFYNHGTRVVHVSRKADRAQGVNLIVVEERWEVEQGEAGELGWGSFGTVRLEKRVDDGKCCRAVKELRKARLKSMNVDYKKELLALTKFSRSKFVQSQAFVQFFGWFEDPHSIFLAMEYFERGTLDNFITPYLPENTARTVSLQLLQGLKIMHEEKFTHRDLKPQNIFVVQTSPNFWVKIGDFGISKRVANDQTSLRSESGTLHYLAPEIKHYLGSDDQDPDSDGYTNAVDIWSFACVVYEMLAGHPPFRQFPRELKAFCRGGPFPVAPLQPNTSSDGIQFVESMLVASPKQRPSVIKGLNAPWLHHQPPAMKLGTATVLSGGLGGETDPKRYSSQKTVTLDSGSCPVMSTDGRAYINSSTTYKKPDPINAKPEQSKYLGITPSPALRAKALSTAHNQSKELEEYQRKGKQGEEMPQQTTLLPRRPAARDFSQPKTVVHSPLSAVSPPPLPPRSPRPAIEQALPNVEHPELDLYMNALQNASNSSARVTSLMKVNNQRSKDEQEIQSSRSPSLSPLPANKHAQQLTRHWTPYSKERIQGVGSACMQCQEEFTPSNHKQACLNCGYWFDEKCSSRKMALAHLRSPLPVKVCDPCFKWVTENSMQYSPGSNFGPNSVSSTPSSSHAPEKKAGKRSLLGSLGHIAGYIAGSIESARNETNKQKVDAAPVQNPTSNVIDKGTSSGQGTESGSFDGQKGKSKAEYRDLTQEETRDVWKAVLRAEEKRNNPTSFKTVWSSTRDEEDRPLPPGWVKRRHGLYTVWFENAEKGEVLWESPNGALS</sequence>
<evidence type="ECO:0000256" key="4">
    <source>
        <dbReference type="ARBA" id="ARBA00022679"/>
    </source>
</evidence>
<evidence type="ECO:0000259" key="17">
    <source>
        <dbReference type="PROSITE" id="PS50011"/>
    </source>
</evidence>
<evidence type="ECO:0000313" key="21">
    <source>
        <dbReference type="Proteomes" id="UP001595075"/>
    </source>
</evidence>
<reference evidence="20 21" key="1">
    <citation type="journal article" date="2024" name="Commun. Biol.">
        <title>Comparative genomic analysis of thermophilic fungi reveals convergent evolutionary adaptations and gene losses.</title>
        <authorList>
            <person name="Steindorff A.S."/>
            <person name="Aguilar-Pontes M.V."/>
            <person name="Robinson A.J."/>
            <person name="Andreopoulos B."/>
            <person name="LaButti K."/>
            <person name="Kuo A."/>
            <person name="Mondo S."/>
            <person name="Riley R."/>
            <person name="Otillar R."/>
            <person name="Haridas S."/>
            <person name="Lipzen A."/>
            <person name="Grimwood J."/>
            <person name="Schmutz J."/>
            <person name="Clum A."/>
            <person name="Reid I.D."/>
            <person name="Moisan M.C."/>
            <person name="Butler G."/>
            <person name="Nguyen T.T.M."/>
            <person name="Dewar K."/>
            <person name="Conant G."/>
            <person name="Drula E."/>
            <person name="Henrissat B."/>
            <person name="Hansel C."/>
            <person name="Singer S."/>
            <person name="Hutchinson M.I."/>
            <person name="de Vries R.P."/>
            <person name="Natvig D.O."/>
            <person name="Powell A.J."/>
            <person name="Tsang A."/>
            <person name="Grigoriev I.V."/>
        </authorList>
    </citation>
    <scope>NUCLEOTIDE SEQUENCE [LARGE SCALE GENOMIC DNA]</scope>
    <source>
        <strain evidence="20 21">CBS 494.80</strain>
    </source>
</reference>
<keyword evidence="7 15" id="KW-0863">Zinc-finger</keyword>
<feature type="compositionally biased region" description="Basic and acidic residues" evidence="16">
    <location>
        <begin position="412"/>
        <end position="427"/>
    </location>
</feature>
<evidence type="ECO:0000256" key="2">
    <source>
        <dbReference type="ARBA" id="ARBA00012513"/>
    </source>
</evidence>
<dbReference type="PROSITE" id="PS50011">
    <property type="entry name" value="PROTEIN_KINASE_DOM"/>
    <property type="match status" value="1"/>
</dbReference>
<feature type="compositionally biased region" description="Low complexity" evidence="16">
    <location>
        <begin position="521"/>
        <end position="531"/>
    </location>
</feature>
<dbReference type="InterPro" id="IPR011009">
    <property type="entry name" value="Kinase-like_dom_sf"/>
</dbReference>
<keyword evidence="5" id="KW-0479">Metal-binding</keyword>
<feature type="region of interest" description="Disordered" evidence="16">
    <location>
        <begin position="670"/>
        <end position="716"/>
    </location>
</feature>
<evidence type="ECO:0000259" key="18">
    <source>
        <dbReference type="PROSITE" id="PS50020"/>
    </source>
</evidence>
<dbReference type="SUPFAM" id="SSF57903">
    <property type="entry name" value="FYVE/PHD zinc finger"/>
    <property type="match status" value="1"/>
</dbReference>
<dbReference type="SUPFAM" id="SSF56112">
    <property type="entry name" value="Protein kinase-like (PK-like)"/>
    <property type="match status" value="1"/>
</dbReference>
<dbReference type="Gene3D" id="3.30.40.10">
    <property type="entry name" value="Zinc/RING finger domain, C3HC4 (zinc finger)"/>
    <property type="match status" value="1"/>
</dbReference>
<dbReference type="InterPro" id="IPR008271">
    <property type="entry name" value="Ser/Thr_kinase_AS"/>
</dbReference>
<evidence type="ECO:0000256" key="1">
    <source>
        <dbReference type="ARBA" id="ARBA00004623"/>
    </source>
</evidence>
<dbReference type="PANTHER" id="PTHR24348">
    <property type="entry name" value="SERINE/THREONINE-PROTEIN KINASE UNC-51-RELATED"/>
    <property type="match status" value="1"/>
</dbReference>
<evidence type="ECO:0000256" key="14">
    <source>
        <dbReference type="ARBA" id="ARBA00048679"/>
    </source>
</evidence>
<comment type="subcellular location">
    <subcellularLocation>
        <location evidence="1">Preautophagosomal structure membrane</location>
        <topology evidence="1">Peripheral membrane protein</topology>
    </subcellularLocation>
</comment>
<feature type="compositionally biased region" description="Low complexity" evidence="16">
    <location>
        <begin position="691"/>
        <end position="702"/>
    </location>
</feature>
<evidence type="ECO:0000259" key="19">
    <source>
        <dbReference type="PROSITE" id="PS50178"/>
    </source>
</evidence>
<feature type="region of interest" description="Disordered" evidence="16">
    <location>
        <begin position="510"/>
        <end position="538"/>
    </location>
</feature>
<feature type="compositionally biased region" description="Basic and acidic residues" evidence="16">
    <location>
        <begin position="706"/>
        <end position="716"/>
    </location>
</feature>
<dbReference type="SMART" id="SM00064">
    <property type="entry name" value="FYVE"/>
    <property type="match status" value="1"/>
</dbReference>
<dbReference type="PROSITE" id="PS50178">
    <property type="entry name" value="ZF_FYVE"/>
    <property type="match status" value="1"/>
</dbReference>
<dbReference type="Pfam" id="PF01363">
    <property type="entry name" value="FYVE"/>
    <property type="match status" value="1"/>
</dbReference>
<dbReference type="EC" id="2.7.11.1" evidence="2"/>
<keyword evidence="9" id="KW-0862">Zinc</keyword>
<dbReference type="SMART" id="SM00220">
    <property type="entry name" value="S_TKc"/>
    <property type="match status" value="1"/>
</dbReference>
<dbReference type="InterPro" id="IPR001202">
    <property type="entry name" value="WW_dom"/>
</dbReference>
<dbReference type="InterPro" id="IPR017455">
    <property type="entry name" value="Znf_FYVE-rel"/>
</dbReference>
<dbReference type="EMBL" id="JAZHXI010000008">
    <property type="protein sequence ID" value="KAL2068665.1"/>
    <property type="molecule type" value="Genomic_DNA"/>
</dbReference>
<feature type="compositionally biased region" description="Pro residues" evidence="16">
    <location>
        <begin position="460"/>
        <end position="469"/>
    </location>
</feature>
<evidence type="ECO:0000256" key="3">
    <source>
        <dbReference type="ARBA" id="ARBA00022527"/>
    </source>
</evidence>
<dbReference type="Proteomes" id="UP001595075">
    <property type="component" value="Unassembled WGS sequence"/>
</dbReference>
<evidence type="ECO:0000256" key="5">
    <source>
        <dbReference type="ARBA" id="ARBA00022723"/>
    </source>
</evidence>
<feature type="region of interest" description="Disordered" evidence="16">
    <location>
        <begin position="407"/>
        <end position="472"/>
    </location>
</feature>
<dbReference type="InterPro" id="IPR045269">
    <property type="entry name" value="Atg1-like"/>
</dbReference>
<dbReference type="InterPro" id="IPR011011">
    <property type="entry name" value="Znf_FYVE_PHD"/>
</dbReference>
<dbReference type="InterPro" id="IPR013083">
    <property type="entry name" value="Znf_RING/FYVE/PHD"/>
</dbReference>
<feature type="region of interest" description="Disordered" evidence="16">
    <location>
        <begin position="336"/>
        <end position="360"/>
    </location>
</feature>
<evidence type="ECO:0000256" key="13">
    <source>
        <dbReference type="ARBA" id="ARBA00047899"/>
    </source>
</evidence>
<dbReference type="Gene3D" id="1.10.510.10">
    <property type="entry name" value="Transferase(Phosphotransferase) domain 1"/>
    <property type="match status" value="1"/>
</dbReference>
<keyword evidence="10" id="KW-0067">ATP-binding</keyword>
<dbReference type="PANTHER" id="PTHR24348:SF22">
    <property type="entry name" value="NON-SPECIFIC SERINE_THREONINE PROTEIN KINASE"/>
    <property type="match status" value="1"/>
</dbReference>
<feature type="region of interest" description="Disordered" evidence="16">
    <location>
        <begin position="619"/>
        <end position="645"/>
    </location>
</feature>
<feature type="domain" description="FYVE-type" evidence="19">
    <location>
        <begin position="558"/>
        <end position="612"/>
    </location>
</feature>
<evidence type="ECO:0000256" key="16">
    <source>
        <dbReference type="SAM" id="MobiDB-lite"/>
    </source>
</evidence>
<dbReference type="InterPro" id="IPR000719">
    <property type="entry name" value="Prot_kinase_dom"/>
</dbReference>
<dbReference type="PROSITE" id="PS00108">
    <property type="entry name" value="PROTEIN_KINASE_ST"/>
    <property type="match status" value="1"/>
</dbReference>
<keyword evidence="21" id="KW-1185">Reference proteome</keyword>
<proteinExistence type="predicted"/>
<evidence type="ECO:0000256" key="9">
    <source>
        <dbReference type="ARBA" id="ARBA00022833"/>
    </source>
</evidence>
<evidence type="ECO:0000256" key="15">
    <source>
        <dbReference type="PROSITE-ProRule" id="PRU00091"/>
    </source>
</evidence>
<evidence type="ECO:0000313" key="20">
    <source>
        <dbReference type="EMBL" id="KAL2068665.1"/>
    </source>
</evidence>
<evidence type="ECO:0000256" key="8">
    <source>
        <dbReference type="ARBA" id="ARBA00022777"/>
    </source>
</evidence>
<dbReference type="Pfam" id="PF00069">
    <property type="entry name" value="Pkinase"/>
    <property type="match status" value="1"/>
</dbReference>
<evidence type="ECO:0000256" key="10">
    <source>
        <dbReference type="ARBA" id="ARBA00022840"/>
    </source>
</evidence>
<keyword evidence="3" id="KW-0723">Serine/threonine-protein kinase</keyword>
<feature type="domain" description="Protein kinase" evidence="17">
    <location>
        <begin position="49"/>
        <end position="319"/>
    </location>
</feature>
<comment type="catalytic activity">
    <reaction evidence="14">
        <text>L-seryl-[protein] + ATP = O-phospho-L-seryl-[protein] + ADP + H(+)</text>
        <dbReference type="Rhea" id="RHEA:17989"/>
        <dbReference type="Rhea" id="RHEA-COMP:9863"/>
        <dbReference type="Rhea" id="RHEA-COMP:11604"/>
        <dbReference type="ChEBI" id="CHEBI:15378"/>
        <dbReference type="ChEBI" id="CHEBI:29999"/>
        <dbReference type="ChEBI" id="CHEBI:30616"/>
        <dbReference type="ChEBI" id="CHEBI:83421"/>
        <dbReference type="ChEBI" id="CHEBI:456216"/>
        <dbReference type="EC" id="2.7.11.1"/>
    </reaction>
</comment>
<evidence type="ECO:0000256" key="11">
    <source>
        <dbReference type="ARBA" id="ARBA00023006"/>
    </source>
</evidence>
<evidence type="ECO:0000256" key="6">
    <source>
        <dbReference type="ARBA" id="ARBA00022741"/>
    </source>
</evidence>
<keyword evidence="8" id="KW-0418">Kinase</keyword>
<dbReference type="PROSITE" id="PS50020">
    <property type="entry name" value="WW_DOMAIN_2"/>
    <property type="match status" value="1"/>
</dbReference>
<feature type="domain" description="WW" evidence="18">
    <location>
        <begin position="755"/>
        <end position="788"/>
    </location>
</feature>
<keyword evidence="6" id="KW-0547">Nucleotide-binding</keyword>
<organism evidence="20 21">
    <name type="scientific">Oculimacula yallundae</name>
    <dbReference type="NCBI Taxonomy" id="86028"/>
    <lineage>
        <taxon>Eukaryota</taxon>
        <taxon>Fungi</taxon>
        <taxon>Dikarya</taxon>
        <taxon>Ascomycota</taxon>
        <taxon>Pezizomycotina</taxon>
        <taxon>Leotiomycetes</taxon>
        <taxon>Helotiales</taxon>
        <taxon>Ploettnerulaceae</taxon>
        <taxon>Oculimacula</taxon>
    </lineage>
</organism>
<dbReference type="InterPro" id="IPR000306">
    <property type="entry name" value="Znf_FYVE"/>
</dbReference>
<evidence type="ECO:0000256" key="12">
    <source>
        <dbReference type="ARBA" id="ARBA00030237"/>
    </source>
</evidence>
<name>A0ABR4CFW6_9HELO</name>
<comment type="catalytic activity">
    <reaction evidence="13">
        <text>L-threonyl-[protein] + ATP = O-phospho-L-threonyl-[protein] + ADP + H(+)</text>
        <dbReference type="Rhea" id="RHEA:46608"/>
        <dbReference type="Rhea" id="RHEA-COMP:11060"/>
        <dbReference type="Rhea" id="RHEA-COMP:11605"/>
        <dbReference type="ChEBI" id="CHEBI:15378"/>
        <dbReference type="ChEBI" id="CHEBI:30013"/>
        <dbReference type="ChEBI" id="CHEBI:30616"/>
        <dbReference type="ChEBI" id="CHEBI:61977"/>
        <dbReference type="ChEBI" id="CHEBI:456216"/>
        <dbReference type="EC" id="2.7.11.1"/>
    </reaction>
</comment>
<feature type="region of interest" description="Disordered" evidence="16">
    <location>
        <begin position="373"/>
        <end position="393"/>
    </location>
</feature>
<feature type="compositionally biased region" description="Polar residues" evidence="16">
    <location>
        <begin position="347"/>
        <end position="357"/>
    </location>
</feature>
<comment type="caution">
    <text evidence="20">The sequence shown here is derived from an EMBL/GenBank/DDBJ whole genome shotgun (WGS) entry which is preliminary data.</text>
</comment>
<evidence type="ECO:0000256" key="7">
    <source>
        <dbReference type="ARBA" id="ARBA00022771"/>
    </source>
</evidence>
<accession>A0ABR4CFW6</accession>
<keyword evidence="11" id="KW-0072">Autophagy</keyword>
<gene>
    <name evidence="20" type="ORF">VTL71DRAFT_15003</name>
</gene>